<feature type="compositionally biased region" description="Low complexity" evidence="1">
    <location>
        <begin position="110"/>
        <end position="133"/>
    </location>
</feature>
<evidence type="ECO:0000313" key="4">
    <source>
        <dbReference type="EMBL" id="WWC72634.1"/>
    </source>
</evidence>
<feature type="compositionally biased region" description="Low complexity" evidence="1">
    <location>
        <begin position="193"/>
        <end position="222"/>
    </location>
</feature>
<evidence type="ECO:0000313" key="3">
    <source>
        <dbReference type="EMBL" id="OCF46658.1"/>
    </source>
</evidence>
<feature type="transmembrane region" description="Helical" evidence="2">
    <location>
        <begin position="65"/>
        <end position="87"/>
    </location>
</feature>
<protein>
    <submittedName>
        <fullName evidence="3">Uncharacterized protein</fullName>
    </submittedName>
</protein>
<evidence type="ECO:0000256" key="2">
    <source>
        <dbReference type="SAM" id="Phobius"/>
    </source>
</evidence>
<feature type="region of interest" description="Disordered" evidence="1">
    <location>
        <begin position="101"/>
        <end position="445"/>
    </location>
</feature>
<dbReference type="Proteomes" id="UP000094020">
    <property type="component" value="Chromosome 9"/>
</dbReference>
<dbReference type="GeneID" id="30175880"/>
<feature type="compositionally biased region" description="Low complexity" evidence="1">
    <location>
        <begin position="304"/>
        <end position="315"/>
    </location>
</feature>
<reference evidence="3" key="3">
    <citation type="submission" date="2016-07" db="EMBL/GenBank/DDBJ databases">
        <title>Evolution of pathogenesis and genome organization in the Tremellales.</title>
        <authorList>
            <person name="Cuomo C."/>
            <person name="Litvintseva A."/>
            <person name="Heitman J."/>
            <person name="Chen Y."/>
            <person name="Sun S."/>
            <person name="Springer D."/>
            <person name="Dromer F."/>
            <person name="Young S."/>
            <person name="Zeng Q."/>
            <person name="Chapman S."/>
            <person name="Gujja S."/>
            <person name="Saif S."/>
            <person name="Birren B."/>
        </authorList>
    </citation>
    <scope>NUCLEOTIDE SEQUENCE</scope>
    <source>
        <strain evidence="3">CBS 10737</strain>
    </source>
</reference>
<sequence>MAPPTPLSPTLTFALPPLPLIPTSPPLSLPILDKRQTYVTLSVTKNSTDDSSSNTSSSSGFPIKIAIPALIGGMALALAGFGIWLWWTRKVKRERREAWEARQRRKRRQQQNQSGRPSVSSSTRTPPSSGKKSPINEKGFIPPVPALPKHAATQDPYKERGYGYSELSQPPQQLNQVENGGGAFGYSTQPTLDQQQYSYDQYGQPLLQQQQQEQQQGYDPRQVYGHSRAKSNDSSNPSNPFSSTNSAVPDLPPSQEESSKISSPAPPRNEKSSKRAQARMNLADSAAANASVDPNLRHQPKKPSPLALAKAAEAAQYNHDQKMEHLAPPNNLPSYSSGGNIDNSIGGNRATSGEWGVALGSPNNDGNFSTNVQANQNQRYSISQDPYAPDNQRGKSGMYAQDPYAAYHGNVDEGDQDDDVYHKAAEGMGLGNGGNNTPKKSSRWV</sequence>
<dbReference type="KEGG" id="kpin:30175880"/>
<gene>
    <name evidence="3" type="ORF">I206_07511</name>
    <name evidence="4" type="ORF">I206_106598</name>
</gene>
<evidence type="ECO:0000256" key="1">
    <source>
        <dbReference type="SAM" id="MobiDB-lite"/>
    </source>
</evidence>
<evidence type="ECO:0000313" key="5">
    <source>
        <dbReference type="Proteomes" id="UP000094020"/>
    </source>
</evidence>
<dbReference type="EMBL" id="CP144527">
    <property type="protein sequence ID" value="WWC72634.1"/>
    <property type="molecule type" value="Genomic_DNA"/>
</dbReference>
<keyword evidence="2" id="KW-0472">Membrane</keyword>
<dbReference type="EMBL" id="KI894016">
    <property type="protein sequence ID" value="OCF46658.1"/>
    <property type="molecule type" value="Genomic_DNA"/>
</dbReference>
<dbReference type="RefSeq" id="XP_019007877.1">
    <property type="nucleotide sequence ID" value="XM_019159205.1"/>
</dbReference>
<proteinExistence type="predicted"/>
<reference evidence="3" key="1">
    <citation type="submission" date="2013-07" db="EMBL/GenBank/DDBJ databases">
        <title>The Genome Sequence of Cryptococcus pinus CBS10737.</title>
        <authorList>
            <consortium name="The Broad Institute Genome Sequencing Platform"/>
            <person name="Cuomo C."/>
            <person name="Litvintseva A."/>
            <person name="Chen Y."/>
            <person name="Heitman J."/>
            <person name="Sun S."/>
            <person name="Springer D."/>
            <person name="Dromer F."/>
            <person name="Young S.K."/>
            <person name="Zeng Q."/>
            <person name="Gargeya S."/>
            <person name="Fitzgerald M."/>
            <person name="Abouelleil A."/>
            <person name="Alvarado L."/>
            <person name="Berlin A.M."/>
            <person name="Chapman S.B."/>
            <person name="Dewar J."/>
            <person name="Goldberg J."/>
            <person name="Griggs A."/>
            <person name="Gujja S."/>
            <person name="Hansen M."/>
            <person name="Howarth C."/>
            <person name="Imamovic A."/>
            <person name="Larimer J."/>
            <person name="McCowan C."/>
            <person name="Murphy C."/>
            <person name="Pearson M."/>
            <person name="Priest M."/>
            <person name="Roberts A."/>
            <person name="Saif S."/>
            <person name="Shea T."/>
            <person name="Sykes S."/>
            <person name="Wortman J."/>
            <person name="Nusbaum C."/>
            <person name="Birren B."/>
        </authorList>
    </citation>
    <scope>NUCLEOTIDE SEQUENCE [LARGE SCALE GENOMIC DNA]</scope>
    <source>
        <strain evidence="3">CBS 10737</strain>
    </source>
</reference>
<feature type="compositionally biased region" description="Low complexity" evidence="1">
    <location>
        <begin position="232"/>
        <end position="246"/>
    </location>
</feature>
<dbReference type="AlphaFoldDB" id="A0A1B9HTQ8"/>
<feature type="compositionally biased region" description="Low complexity" evidence="1">
    <location>
        <begin position="334"/>
        <end position="348"/>
    </location>
</feature>
<keyword evidence="5" id="KW-1185">Reference proteome</keyword>
<feature type="compositionally biased region" description="Polar residues" evidence="1">
    <location>
        <begin position="361"/>
        <end position="384"/>
    </location>
</feature>
<dbReference type="OrthoDB" id="2564951at2759"/>
<reference evidence="4" key="4">
    <citation type="submission" date="2024-02" db="EMBL/GenBank/DDBJ databases">
        <title>Comparative genomics of Cryptococcus and Kwoniella reveals pathogenesis evolution and contrasting modes of karyotype evolution via chromosome fusion or intercentromeric recombination.</title>
        <authorList>
            <person name="Coelho M.A."/>
            <person name="David-Palma M."/>
            <person name="Shea T."/>
            <person name="Bowers K."/>
            <person name="McGinley-Smith S."/>
            <person name="Mohammad A.W."/>
            <person name="Gnirke A."/>
            <person name="Yurkov A.M."/>
            <person name="Nowrousian M."/>
            <person name="Sun S."/>
            <person name="Cuomo C.A."/>
            <person name="Heitman J."/>
        </authorList>
    </citation>
    <scope>NUCLEOTIDE SEQUENCE</scope>
    <source>
        <strain evidence="4">CBS 10737</strain>
    </source>
</reference>
<name>A0A1B9HTQ8_9TREE</name>
<organism evidence="3">
    <name type="scientific">Kwoniella pini CBS 10737</name>
    <dbReference type="NCBI Taxonomy" id="1296096"/>
    <lineage>
        <taxon>Eukaryota</taxon>
        <taxon>Fungi</taxon>
        <taxon>Dikarya</taxon>
        <taxon>Basidiomycota</taxon>
        <taxon>Agaricomycotina</taxon>
        <taxon>Tremellomycetes</taxon>
        <taxon>Tremellales</taxon>
        <taxon>Cryptococcaceae</taxon>
        <taxon>Kwoniella</taxon>
    </lineage>
</organism>
<keyword evidence="2" id="KW-1133">Transmembrane helix</keyword>
<reference evidence="4" key="2">
    <citation type="submission" date="2013-07" db="EMBL/GenBank/DDBJ databases">
        <authorList>
            <consortium name="The Broad Institute Genome Sequencing Platform"/>
            <person name="Cuomo C."/>
            <person name="Litvintseva A."/>
            <person name="Chen Y."/>
            <person name="Heitman J."/>
            <person name="Sun S."/>
            <person name="Springer D."/>
            <person name="Dromer F."/>
            <person name="Young S.K."/>
            <person name="Zeng Q."/>
            <person name="Gargeya S."/>
            <person name="Fitzgerald M."/>
            <person name="Abouelleil A."/>
            <person name="Alvarado L."/>
            <person name="Berlin A.M."/>
            <person name="Chapman S.B."/>
            <person name="Dewar J."/>
            <person name="Goldberg J."/>
            <person name="Griggs A."/>
            <person name="Gujja S."/>
            <person name="Hansen M."/>
            <person name="Howarth C."/>
            <person name="Imamovic A."/>
            <person name="Larimer J."/>
            <person name="McCowan C."/>
            <person name="Murphy C."/>
            <person name="Pearson M."/>
            <person name="Priest M."/>
            <person name="Roberts A."/>
            <person name="Saif S."/>
            <person name="Shea T."/>
            <person name="Sykes S."/>
            <person name="Wortman J."/>
            <person name="Nusbaum C."/>
            <person name="Birren B."/>
        </authorList>
    </citation>
    <scope>NUCLEOTIDE SEQUENCE</scope>
    <source>
        <strain evidence="4">CBS 10737</strain>
    </source>
</reference>
<keyword evidence="2" id="KW-0812">Transmembrane</keyword>
<accession>A0A1B9HTQ8</accession>
<feature type="compositionally biased region" description="Polar residues" evidence="1">
    <location>
        <begin position="166"/>
        <end position="178"/>
    </location>
</feature>